<feature type="domain" description="UspA" evidence="2">
    <location>
        <begin position="150"/>
        <end position="284"/>
    </location>
</feature>
<dbReference type="Gene3D" id="3.40.50.12370">
    <property type="match status" value="1"/>
</dbReference>
<dbReference type="AlphaFoldDB" id="A0A1J4N7Z9"/>
<dbReference type="CDD" id="cd00293">
    <property type="entry name" value="USP-like"/>
    <property type="match status" value="2"/>
</dbReference>
<dbReference type="EMBL" id="JZDQ02000007">
    <property type="protein sequence ID" value="OIJ27636.1"/>
    <property type="molecule type" value="Genomic_DNA"/>
</dbReference>
<reference evidence="3" key="1">
    <citation type="submission" date="2016-10" db="EMBL/GenBank/DDBJ databases">
        <title>Draft Genome Sequence of Nocardioides luteus Strain BAFB, an Alkane-Degrading Bacterium Isolated from JP-7 Polluted Soil.</title>
        <authorList>
            <person name="Brown L."/>
            <person name="Ruiz O.N."/>
            <person name="Gunasekera T."/>
        </authorList>
    </citation>
    <scope>NUCLEOTIDE SEQUENCE [LARGE SCALE GENOMIC DNA]</scope>
    <source>
        <strain evidence="3">BAFB</strain>
    </source>
</reference>
<dbReference type="STRING" id="1844.UG56_006410"/>
<accession>A0A1J4N7Z9</accession>
<dbReference type="InterPro" id="IPR006015">
    <property type="entry name" value="Universal_stress_UspA"/>
</dbReference>
<dbReference type="Proteomes" id="UP000033772">
    <property type="component" value="Unassembled WGS sequence"/>
</dbReference>
<evidence type="ECO:0000259" key="2">
    <source>
        <dbReference type="Pfam" id="PF00582"/>
    </source>
</evidence>
<evidence type="ECO:0000313" key="3">
    <source>
        <dbReference type="EMBL" id="OIJ27636.1"/>
    </source>
</evidence>
<organism evidence="3 4">
    <name type="scientific">Nocardioides luteus</name>
    <dbReference type="NCBI Taxonomy" id="1844"/>
    <lineage>
        <taxon>Bacteria</taxon>
        <taxon>Bacillati</taxon>
        <taxon>Actinomycetota</taxon>
        <taxon>Actinomycetes</taxon>
        <taxon>Propionibacteriales</taxon>
        <taxon>Nocardioidaceae</taxon>
        <taxon>Nocardioides</taxon>
    </lineage>
</organism>
<proteinExistence type="inferred from homology"/>
<dbReference type="Pfam" id="PF00582">
    <property type="entry name" value="Usp"/>
    <property type="match status" value="2"/>
</dbReference>
<dbReference type="PANTHER" id="PTHR46268">
    <property type="entry name" value="STRESS RESPONSE PROTEIN NHAX"/>
    <property type="match status" value="1"/>
</dbReference>
<evidence type="ECO:0000256" key="1">
    <source>
        <dbReference type="ARBA" id="ARBA00008791"/>
    </source>
</evidence>
<evidence type="ECO:0000313" key="4">
    <source>
        <dbReference type="Proteomes" id="UP000033772"/>
    </source>
</evidence>
<comment type="similarity">
    <text evidence="1">Belongs to the universal stress protein A family.</text>
</comment>
<comment type="caution">
    <text evidence="3">The sequence shown here is derived from an EMBL/GenBank/DDBJ whole genome shotgun (WGS) entry which is preliminary data.</text>
</comment>
<dbReference type="InterPro" id="IPR006016">
    <property type="entry name" value="UspA"/>
</dbReference>
<protein>
    <recommendedName>
        <fullName evidence="2">UspA domain-containing protein</fullName>
    </recommendedName>
</protein>
<dbReference type="SUPFAM" id="SSF52402">
    <property type="entry name" value="Adenine nucleotide alpha hydrolases-like"/>
    <property type="match status" value="2"/>
</dbReference>
<dbReference type="PRINTS" id="PR01438">
    <property type="entry name" value="UNVRSLSTRESS"/>
</dbReference>
<name>A0A1J4N7Z9_9ACTN</name>
<gene>
    <name evidence="3" type="ORF">UG56_006410</name>
</gene>
<feature type="domain" description="UspA" evidence="2">
    <location>
        <begin position="4"/>
        <end position="140"/>
    </location>
</feature>
<sequence>MSENDRILVGVDGGEGGRAAISYAAAEAGLDDADLWLVHVTLSEPADVVHPYPWLSQDNRNAGMQLLRKAADEAATYVGDDHVSGTLVEGRVVHGLVHAAAKARLVVLGDDRGHGLEHIVTGSITHRVAGHAPVPVVVVPTSWSAENPARRVLVAIKDCESSAGLIAQGLRHAADRDAELVVLHAWQLDTVYDDMTLGHLDVTGFESAARDALEEGLDRARREVPHAAEVEVRIDVRHGQPARVVADAAAEADLLVIGRRRHSFPLGRLGSTGRALMRESRCPVEIQPPAPDVISVDDLVLEHEGRIEKAEEAPAL</sequence>
<keyword evidence="4" id="KW-1185">Reference proteome</keyword>
<dbReference type="PANTHER" id="PTHR46268:SF6">
    <property type="entry name" value="UNIVERSAL STRESS PROTEIN UP12"/>
    <property type="match status" value="1"/>
</dbReference>
<dbReference type="RefSeq" id="WP_045549707.1">
    <property type="nucleotide sequence ID" value="NZ_JZDQ02000007.1"/>
</dbReference>